<reference evidence="2" key="1">
    <citation type="journal article" date="2009" name="Rice">
        <title>De Novo Next Generation Sequencing of Plant Genomes.</title>
        <authorList>
            <person name="Rounsley S."/>
            <person name="Marri P.R."/>
            <person name="Yu Y."/>
            <person name="He R."/>
            <person name="Sisneros N."/>
            <person name="Goicoechea J.L."/>
            <person name="Lee S.J."/>
            <person name="Angelova A."/>
            <person name="Kudrna D."/>
            <person name="Luo M."/>
            <person name="Affourtit J."/>
            <person name="Desany B."/>
            <person name="Knight J."/>
            <person name="Niazi F."/>
            <person name="Egholm M."/>
            <person name="Wing R.A."/>
        </authorList>
    </citation>
    <scope>NUCLEOTIDE SEQUENCE [LARGE SCALE GENOMIC DNA]</scope>
    <source>
        <strain evidence="2">cv. IRGC 105608</strain>
    </source>
</reference>
<dbReference type="EnsemblPlants" id="OBART06G19670.1">
    <property type="protein sequence ID" value="OBART06G19670.1"/>
    <property type="gene ID" value="OBART06G19670"/>
</dbReference>
<evidence type="ECO:0000256" key="1">
    <source>
        <dbReference type="SAM" id="MobiDB-lite"/>
    </source>
</evidence>
<evidence type="ECO:0000313" key="3">
    <source>
        <dbReference type="Proteomes" id="UP000026960"/>
    </source>
</evidence>
<reference evidence="2" key="2">
    <citation type="submission" date="2015-03" db="UniProtKB">
        <authorList>
            <consortium name="EnsemblPlants"/>
        </authorList>
    </citation>
    <scope>IDENTIFICATION</scope>
</reference>
<organism evidence="2">
    <name type="scientific">Oryza barthii</name>
    <dbReference type="NCBI Taxonomy" id="65489"/>
    <lineage>
        <taxon>Eukaryota</taxon>
        <taxon>Viridiplantae</taxon>
        <taxon>Streptophyta</taxon>
        <taxon>Embryophyta</taxon>
        <taxon>Tracheophyta</taxon>
        <taxon>Spermatophyta</taxon>
        <taxon>Magnoliopsida</taxon>
        <taxon>Liliopsida</taxon>
        <taxon>Poales</taxon>
        <taxon>Poaceae</taxon>
        <taxon>BOP clade</taxon>
        <taxon>Oryzoideae</taxon>
        <taxon>Oryzeae</taxon>
        <taxon>Oryzinae</taxon>
        <taxon>Oryza</taxon>
    </lineage>
</organism>
<accession>A0A0D3GI87</accession>
<evidence type="ECO:0000313" key="2">
    <source>
        <dbReference type="EnsemblPlants" id="OBART06G19670.1"/>
    </source>
</evidence>
<dbReference type="HOGENOM" id="CLU_2100820_0_0_1"/>
<dbReference type="AlphaFoldDB" id="A0A0D3GI87"/>
<protein>
    <submittedName>
        <fullName evidence="2">Uncharacterized protein</fullName>
    </submittedName>
</protein>
<dbReference type="PaxDb" id="65489-OBART06G19670.1"/>
<proteinExistence type="predicted"/>
<sequence length="133" mass="13981">MSTPSAGPPLLPPSLPLAISGADHQKSCGSKDGDYSDSLLFVDPRSTTDLLEVADWAKAWRHPKGNQGRGGDSSMWQERRCWCRETAGVGVGDGCTGWPETIDAAHRKAVGWLGGEITVGVGIYAGGGLKDSK</sequence>
<feature type="region of interest" description="Disordered" evidence="1">
    <location>
        <begin position="1"/>
        <end position="31"/>
    </location>
</feature>
<name>A0A0D3GI87_9ORYZ</name>
<keyword evidence="3" id="KW-1185">Reference proteome</keyword>
<dbReference type="Gramene" id="OBART06G19670.1">
    <property type="protein sequence ID" value="OBART06G19670.1"/>
    <property type="gene ID" value="OBART06G19670"/>
</dbReference>
<dbReference type="Proteomes" id="UP000026960">
    <property type="component" value="Chromosome 6"/>
</dbReference>
<feature type="compositionally biased region" description="Pro residues" evidence="1">
    <location>
        <begin position="1"/>
        <end position="15"/>
    </location>
</feature>